<keyword evidence="3" id="KW-1185">Reference proteome</keyword>
<evidence type="ECO:0000313" key="4">
    <source>
        <dbReference type="RefSeq" id="XP_056844636.1"/>
    </source>
</evidence>
<organism evidence="3 4">
    <name type="scientific">Raphanus sativus</name>
    <name type="common">Radish</name>
    <name type="synonym">Raphanus raphanistrum var. sativus</name>
    <dbReference type="NCBI Taxonomy" id="3726"/>
    <lineage>
        <taxon>Eukaryota</taxon>
        <taxon>Viridiplantae</taxon>
        <taxon>Streptophyta</taxon>
        <taxon>Embryophyta</taxon>
        <taxon>Tracheophyta</taxon>
        <taxon>Spermatophyta</taxon>
        <taxon>Magnoliopsida</taxon>
        <taxon>eudicotyledons</taxon>
        <taxon>Gunneridae</taxon>
        <taxon>Pentapetalae</taxon>
        <taxon>rosids</taxon>
        <taxon>malvids</taxon>
        <taxon>Brassicales</taxon>
        <taxon>Brassicaceae</taxon>
        <taxon>Brassiceae</taxon>
        <taxon>Raphanus</taxon>
    </lineage>
</organism>
<comment type="caution">
    <text evidence="1">Lacks conserved residue(s) required for the propagation of feature annotation.</text>
</comment>
<evidence type="ECO:0000256" key="1">
    <source>
        <dbReference type="PROSITE-ProRule" id="PRU00152"/>
    </source>
</evidence>
<protein>
    <submittedName>
        <fullName evidence="4">PLAT domain-containing protein 2-like</fullName>
    </submittedName>
</protein>
<evidence type="ECO:0000313" key="3">
    <source>
        <dbReference type="Proteomes" id="UP000504610"/>
    </source>
</evidence>
<dbReference type="PANTHER" id="PTHR31718:SF64">
    <property type="entry name" value="OS10G0361900 PROTEIN"/>
    <property type="match status" value="1"/>
</dbReference>
<dbReference type="PROSITE" id="PS50095">
    <property type="entry name" value="PLAT"/>
    <property type="match status" value="1"/>
</dbReference>
<feature type="domain" description="PLAT" evidence="2">
    <location>
        <begin position="42"/>
        <end position="165"/>
    </location>
</feature>
<dbReference type="Pfam" id="PF01477">
    <property type="entry name" value="PLAT"/>
    <property type="match status" value="1"/>
</dbReference>
<dbReference type="Proteomes" id="UP000504610">
    <property type="component" value="Chromosome 6"/>
</dbReference>
<dbReference type="PANTHER" id="PTHR31718">
    <property type="entry name" value="PLAT DOMAIN-CONTAINING PROTEIN"/>
    <property type="match status" value="1"/>
</dbReference>
<dbReference type="OrthoDB" id="1021775at2759"/>
<sequence>MTETVDMFLFLTFKSLMMAPQDVIFLSVLIATISIVASTERCQYTIYVQTGTRKNSGTDSIIGVIFAEKVVYIEFKDLASWGETRDRDYFENGNLDVFNVTGRCLPNPICFMRLSTDGSGNKPGWYVEYVKVEMSKIGTPSTHQFTVKQWLALSEKPYQLYAARDDCPSVTQSLESMNP</sequence>
<name>A0A9W3BZJ5_RAPSA</name>
<reference evidence="3" key="1">
    <citation type="journal article" date="2019" name="Database">
        <title>The radish genome database (RadishGD): an integrated information resource for radish genomics.</title>
        <authorList>
            <person name="Yu H.J."/>
            <person name="Baek S."/>
            <person name="Lee Y.J."/>
            <person name="Cho A."/>
            <person name="Mun J.H."/>
        </authorList>
    </citation>
    <scope>NUCLEOTIDE SEQUENCE [LARGE SCALE GENOMIC DNA]</scope>
    <source>
        <strain evidence="3">cv. WK10039</strain>
    </source>
</reference>
<dbReference type="GeneID" id="130496537"/>
<gene>
    <name evidence="4" type="primary">LOC130496537</name>
</gene>
<dbReference type="AlphaFoldDB" id="A0A9W3BZJ5"/>
<accession>A0A9W3BZJ5</accession>
<dbReference type="SUPFAM" id="SSF49723">
    <property type="entry name" value="Lipase/lipooxygenase domain (PLAT/LH2 domain)"/>
    <property type="match status" value="1"/>
</dbReference>
<dbReference type="InterPro" id="IPR036392">
    <property type="entry name" value="PLAT/LH2_dom_sf"/>
</dbReference>
<proteinExistence type="predicted"/>
<dbReference type="Gene3D" id="2.60.60.20">
    <property type="entry name" value="PLAT/LH2 domain"/>
    <property type="match status" value="1"/>
</dbReference>
<dbReference type="InterPro" id="IPR001024">
    <property type="entry name" value="PLAT/LH2_dom"/>
</dbReference>
<dbReference type="KEGG" id="rsz:130496537"/>
<dbReference type="RefSeq" id="XP_056844636.1">
    <property type="nucleotide sequence ID" value="XM_056988656.1"/>
</dbReference>
<evidence type="ECO:0000259" key="2">
    <source>
        <dbReference type="PROSITE" id="PS50095"/>
    </source>
</evidence>
<reference evidence="4" key="2">
    <citation type="submission" date="2025-08" db="UniProtKB">
        <authorList>
            <consortium name="RefSeq"/>
        </authorList>
    </citation>
    <scope>IDENTIFICATION</scope>
    <source>
        <tissue evidence="4">Leaf</tissue>
    </source>
</reference>